<dbReference type="KEGG" id="glz:GLAREA_06685"/>
<protein>
    <submittedName>
        <fullName evidence="1">Uncharacterized protein</fullName>
    </submittedName>
</protein>
<dbReference type="EMBL" id="KE145357">
    <property type="protein sequence ID" value="EPE33672.1"/>
    <property type="molecule type" value="Genomic_DNA"/>
</dbReference>
<dbReference type="Proteomes" id="UP000016922">
    <property type="component" value="Unassembled WGS sequence"/>
</dbReference>
<reference evidence="1 2" key="1">
    <citation type="journal article" date="2013" name="BMC Genomics">
        <title>Genomics-driven discovery of the pneumocandin biosynthetic gene cluster in the fungus Glarea lozoyensis.</title>
        <authorList>
            <person name="Chen L."/>
            <person name="Yue Q."/>
            <person name="Zhang X."/>
            <person name="Xiang M."/>
            <person name="Wang C."/>
            <person name="Li S."/>
            <person name="Che Y."/>
            <person name="Ortiz-Lopez F.J."/>
            <person name="Bills G.F."/>
            <person name="Liu X."/>
            <person name="An Z."/>
        </authorList>
    </citation>
    <scope>NUCLEOTIDE SEQUENCE [LARGE SCALE GENOMIC DNA]</scope>
    <source>
        <strain evidence="2">ATCC 20868 / MF5171</strain>
    </source>
</reference>
<dbReference type="HOGENOM" id="CLU_1235124_0_0_1"/>
<evidence type="ECO:0000313" key="1">
    <source>
        <dbReference type="EMBL" id="EPE33672.1"/>
    </source>
</evidence>
<accession>S3D5C3</accession>
<gene>
    <name evidence="1" type="ORF">GLAREA_06685</name>
</gene>
<sequence>MGSEESNPRSSTKFHFFMELPVELRLKIYRLAIRDSFSEFGVPRLFFEQHREKDRTEFFLDLFPSHPIIAQWKTEDEVSKGELTQDDVEKQLKGAALLPIQSRLSLYAHAICRLAFPLELARRQSGPPLFMSARGVAPNLKEIIAVIFPIKMTNGIIDMDETEMIPHQERAVLESSCDRGQWKLVERFCYEATLHINLDKTPTLTFMVDKSFIKSKTRDEPSQE</sequence>
<proteinExistence type="predicted"/>
<dbReference type="RefSeq" id="XP_008078824.1">
    <property type="nucleotide sequence ID" value="XM_008080633.1"/>
</dbReference>
<keyword evidence="2" id="KW-1185">Reference proteome</keyword>
<dbReference type="AlphaFoldDB" id="S3D5C3"/>
<evidence type="ECO:0000313" key="2">
    <source>
        <dbReference type="Proteomes" id="UP000016922"/>
    </source>
</evidence>
<dbReference type="GeneID" id="19465738"/>
<name>S3D5C3_GLAL2</name>
<organism evidence="1 2">
    <name type="scientific">Glarea lozoyensis (strain ATCC 20868 / MF5171)</name>
    <dbReference type="NCBI Taxonomy" id="1116229"/>
    <lineage>
        <taxon>Eukaryota</taxon>
        <taxon>Fungi</taxon>
        <taxon>Dikarya</taxon>
        <taxon>Ascomycota</taxon>
        <taxon>Pezizomycotina</taxon>
        <taxon>Leotiomycetes</taxon>
        <taxon>Helotiales</taxon>
        <taxon>Helotiaceae</taxon>
        <taxon>Glarea</taxon>
    </lineage>
</organism>